<dbReference type="Gene3D" id="3.30.429.10">
    <property type="entry name" value="Macrophage Migration Inhibitory Factor"/>
    <property type="match status" value="1"/>
</dbReference>
<evidence type="ECO:0000256" key="6">
    <source>
        <dbReference type="ARBA" id="ARBA00036735"/>
    </source>
</evidence>
<comment type="subcellular location">
    <subcellularLocation>
        <location evidence="1">Secreted</location>
    </subcellularLocation>
</comment>
<evidence type="ECO:0000256" key="2">
    <source>
        <dbReference type="ARBA" id="ARBA00005851"/>
    </source>
</evidence>
<dbReference type="InterPro" id="IPR001398">
    <property type="entry name" value="Macrophage_inhib_fac"/>
</dbReference>
<dbReference type="PANTHER" id="PTHR11954:SF6">
    <property type="entry name" value="MACROPHAGE MIGRATION INHIBITORY FACTOR"/>
    <property type="match status" value="1"/>
</dbReference>
<comment type="catalytic activity">
    <reaction evidence="6">
        <text>3-phenylpyruvate = enol-phenylpyruvate</text>
        <dbReference type="Rhea" id="RHEA:17097"/>
        <dbReference type="ChEBI" id="CHEBI:16815"/>
        <dbReference type="ChEBI" id="CHEBI:18005"/>
        <dbReference type="EC" id="5.3.2.1"/>
    </reaction>
</comment>
<dbReference type="EMBL" id="JBBWWR010000004">
    <property type="protein sequence ID" value="KAK8967740.1"/>
    <property type="molecule type" value="Genomic_DNA"/>
</dbReference>
<dbReference type="EC" id="5.3.3.12" evidence="8"/>
<evidence type="ECO:0000256" key="12">
    <source>
        <dbReference type="ARBA" id="ARBA00042730"/>
    </source>
</evidence>
<evidence type="ECO:0000256" key="3">
    <source>
        <dbReference type="ARBA" id="ARBA00022514"/>
    </source>
</evidence>
<dbReference type="Pfam" id="PF01187">
    <property type="entry name" value="MIF"/>
    <property type="match status" value="1"/>
</dbReference>
<name>A0ABR2MU78_9ASPA</name>
<dbReference type="InterPro" id="IPR014347">
    <property type="entry name" value="Tautomerase/MIF_sf"/>
</dbReference>
<evidence type="ECO:0000256" key="5">
    <source>
        <dbReference type="ARBA" id="ARBA00023235"/>
    </source>
</evidence>
<accession>A0ABR2MU78</accession>
<evidence type="ECO:0000256" key="7">
    <source>
        <dbReference type="ARBA" id="ARBA00036823"/>
    </source>
</evidence>
<reference evidence="13 14" key="1">
    <citation type="journal article" date="2022" name="Nat. Plants">
        <title>Genomes of leafy and leafless Platanthera orchids illuminate the evolution of mycoheterotrophy.</title>
        <authorList>
            <person name="Li M.H."/>
            <person name="Liu K.W."/>
            <person name="Li Z."/>
            <person name="Lu H.C."/>
            <person name="Ye Q.L."/>
            <person name="Zhang D."/>
            <person name="Wang J.Y."/>
            <person name="Li Y.F."/>
            <person name="Zhong Z.M."/>
            <person name="Liu X."/>
            <person name="Yu X."/>
            <person name="Liu D.K."/>
            <person name="Tu X.D."/>
            <person name="Liu B."/>
            <person name="Hao Y."/>
            <person name="Liao X.Y."/>
            <person name="Jiang Y.T."/>
            <person name="Sun W.H."/>
            <person name="Chen J."/>
            <person name="Chen Y.Q."/>
            <person name="Ai Y."/>
            <person name="Zhai J.W."/>
            <person name="Wu S.S."/>
            <person name="Zhou Z."/>
            <person name="Hsiao Y.Y."/>
            <person name="Wu W.L."/>
            <person name="Chen Y.Y."/>
            <person name="Lin Y.F."/>
            <person name="Hsu J.L."/>
            <person name="Li C.Y."/>
            <person name="Wang Z.W."/>
            <person name="Zhao X."/>
            <person name="Zhong W.Y."/>
            <person name="Ma X.K."/>
            <person name="Ma L."/>
            <person name="Huang J."/>
            <person name="Chen G.Z."/>
            <person name="Huang M.Z."/>
            <person name="Huang L."/>
            <person name="Peng D.H."/>
            <person name="Luo Y.B."/>
            <person name="Zou S.Q."/>
            <person name="Chen S.P."/>
            <person name="Lan S."/>
            <person name="Tsai W.C."/>
            <person name="Van de Peer Y."/>
            <person name="Liu Z.J."/>
        </authorList>
    </citation>
    <scope>NUCLEOTIDE SEQUENCE [LARGE SCALE GENOMIC DNA]</scope>
    <source>
        <strain evidence="13">Lor288</strain>
    </source>
</reference>
<dbReference type="EC" id="5.3.2.1" evidence="9"/>
<gene>
    <name evidence="13" type="ORF">KSP40_PGU011212</name>
</gene>
<evidence type="ECO:0000256" key="1">
    <source>
        <dbReference type="ARBA" id="ARBA00004613"/>
    </source>
</evidence>
<evidence type="ECO:0000313" key="14">
    <source>
        <dbReference type="Proteomes" id="UP001412067"/>
    </source>
</evidence>
<proteinExistence type="inferred from homology"/>
<keyword evidence="3" id="KW-0202">Cytokine</keyword>
<evidence type="ECO:0000256" key="11">
    <source>
        <dbReference type="ARBA" id="ARBA00041912"/>
    </source>
</evidence>
<evidence type="ECO:0000256" key="8">
    <source>
        <dbReference type="ARBA" id="ARBA00038932"/>
    </source>
</evidence>
<evidence type="ECO:0000256" key="10">
    <source>
        <dbReference type="ARBA" id="ARBA00041631"/>
    </source>
</evidence>
<keyword evidence="14" id="KW-1185">Reference proteome</keyword>
<comment type="caution">
    <text evidence="13">The sequence shown here is derived from an EMBL/GenBank/DDBJ whole genome shotgun (WGS) entry which is preliminary data.</text>
</comment>
<keyword evidence="5" id="KW-0413">Isomerase</keyword>
<dbReference type="PANTHER" id="PTHR11954">
    <property type="entry name" value="D-DOPACHROME DECARBOXYLASE"/>
    <property type="match status" value="1"/>
</dbReference>
<keyword evidence="4" id="KW-0964">Secreted</keyword>
<organism evidence="13 14">
    <name type="scientific">Platanthera guangdongensis</name>
    <dbReference type="NCBI Taxonomy" id="2320717"/>
    <lineage>
        <taxon>Eukaryota</taxon>
        <taxon>Viridiplantae</taxon>
        <taxon>Streptophyta</taxon>
        <taxon>Embryophyta</taxon>
        <taxon>Tracheophyta</taxon>
        <taxon>Spermatophyta</taxon>
        <taxon>Magnoliopsida</taxon>
        <taxon>Liliopsida</taxon>
        <taxon>Asparagales</taxon>
        <taxon>Orchidaceae</taxon>
        <taxon>Orchidoideae</taxon>
        <taxon>Orchideae</taxon>
        <taxon>Orchidinae</taxon>
        <taxon>Platanthera</taxon>
    </lineage>
</organism>
<evidence type="ECO:0000256" key="4">
    <source>
        <dbReference type="ARBA" id="ARBA00022525"/>
    </source>
</evidence>
<comment type="similarity">
    <text evidence="2">Belongs to the MIF family.</text>
</comment>
<protein>
    <recommendedName>
        <fullName evidence="12">L-dopachrome isomerase</fullName>
        <ecNumber evidence="9">5.3.2.1</ecNumber>
        <ecNumber evidence="8">5.3.3.12</ecNumber>
    </recommendedName>
    <alternativeName>
        <fullName evidence="10">L-dopachrome tautomerase</fullName>
    </alternativeName>
    <alternativeName>
        <fullName evidence="11">Phenylpyruvate tautomerase</fullName>
    </alternativeName>
</protein>
<dbReference type="SUPFAM" id="SSF55331">
    <property type="entry name" value="Tautomerase/MIF"/>
    <property type="match status" value="1"/>
</dbReference>
<comment type="catalytic activity">
    <reaction evidence="7">
        <text>L-dopachrome = 5,6-dihydroxyindole-2-carboxylate</text>
        <dbReference type="Rhea" id="RHEA:13041"/>
        <dbReference type="ChEBI" id="CHEBI:16875"/>
        <dbReference type="ChEBI" id="CHEBI:57509"/>
        <dbReference type="EC" id="5.3.3.12"/>
    </reaction>
</comment>
<dbReference type="Proteomes" id="UP001412067">
    <property type="component" value="Unassembled WGS sequence"/>
</dbReference>
<sequence>MPTLNLTTNVPVDAVVASDVLKDATKIVAKTIGKPESYVMILLNGSQPISFAGSEEPAAYGELISIGGLSPAVNGKLSSAIADLLQTKLSVEGSRFYIKFYDVQNVLVRVKNARKTQEDEDIPTSITYKIFPENGSINAVFKH</sequence>
<evidence type="ECO:0000313" key="13">
    <source>
        <dbReference type="EMBL" id="KAK8967740.1"/>
    </source>
</evidence>
<evidence type="ECO:0000256" key="9">
    <source>
        <dbReference type="ARBA" id="ARBA00039086"/>
    </source>
</evidence>